<dbReference type="AlphaFoldDB" id="A0A1B2J894"/>
<dbReference type="PANTHER" id="PTHR28020">
    <property type="entry name" value="YAP1-BINDING PROTEIN 1-RELATED"/>
    <property type="match status" value="1"/>
</dbReference>
<evidence type="ECO:0000259" key="2">
    <source>
        <dbReference type="PROSITE" id="PS50069"/>
    </source>
</evidence>
<name>A0A1B2J894_PICPA</name>
<organism evidence="3 4">
    <name type="scientific">Komagataella pastoris</name>
    <name type="common">Yeast</name>
    <name type="synonym">Pichia pastoris</name>
    <dbReference type="NCBI Taxonomy" id="4922"/>
    <lineage>
        <taxon>Eukaryota</taxon>
        <taxon>Fungi</taxon>
        <taxon>Dikarya</taxon>
        <taxon>Ascomycota</taxon>
        <taxon>Saccharomycotina</taxon>
        <taxon>Pichiomycetes</taxon>
        <taxon>Pichiales</taxon>
        <taxon>Pichiaceae</taxon>
        <taxon>Komagataella</taxon>
    </lineage>
</organism>
<comment type="similarity">
    <text evidence="1">Belongs to the cullin family.</text>
</comment>
<feature type="domain" description="Cullin family profile" evidence="2">
    <location>
        <begin position="242"/>
        <end position="414"/>
    </location>
</feature>
<evidence type="ECO:0000313" key="3">
    <source>
        <dbReference type="EMBL" id="ANZ74257.1"/>
    </source>
</evidence>
<evidence type="ECO:0000256" key="1">
    <source>
        <dbReference type="PROSITE-ProRule" id="PRU00330"/>
    </source>
</evidence>
<dbReference type="EMBL" id="CP014584">
    <property type="protein sequence ID" value="ANZ74257.1"/>
    <property type="molecule type" value="Genomic_DNA"/>
</dbReference>
<keyword evidence="4" id="KW-1185">Reference proteome</keyword>
<proteinExistence type="inferred from homology"/>
<evidence type="ECO:0000313" key="4">
    <source>
        <dbReference type="Proteomes" id="UP000094565"/>
    </source>
</evidence>
<dbReference type="Pfam" id="PF08568">
    <property type="entry name" value="Kinetochor_Ybp2"/>
    <property type="match status" value="1"/>
</dbReference>
<dbReference type="InterPro" id="IPR040347">
    <property type="entry name" value="YBP1/2"/>
</dbReference>
<gene>
    <name evidence="3" type="ORF">ATY40_BA7500385</name>
</gene>
<protein>
    <submittedName>
        <fullName evidence="3">BA75_00385T0</fullName>
    </submittedName>
</protein>
<sequence length="645" mass="73661">MTDSSSTDTEAEKSSKELLSVDTICRYLDDAAQDALETKDYLSYLTVIDIHLATDPDRFSVEERIHLVEKLLSVLQGNDELLYEIGWDIPALLFQYHGLEWNDVQIELKQSKGRMAMFHIFELLAKKGNAKELLLKCCELLPRCVDSSPANNDIVFKLRFHSLFELMVASQRRIVSNYPSRFLAMMLPPVINLLSNKLESPIFVLRRVYTLLRDYHPCLKPDVSEDTTAEKLRELSILHSQENYLQRKLLTTFLTHSIELQSNTLKALVAPAIFQKLEKSVHSQKLSLRLNSEFHRENLILLGRFVTLSQSYDINLEDEIRKQINETEKLFSQLDHNQELDTLNDRIFSLVIENFNSTGLHDKELKELPLSSIGCIILYTFNVMIENPSTKSHSILDFEKVIKLSLRFLLPSMLNPNLTSYSLDDALYAWAWVTVSKEDNLSQIPEIFITTYLQLLITKSTINFNDYLSSVEAKDRNIILYTLISRVLSLVHESTSWNFLRDSLTTCPFSNARSVLLSILKDLCLRNRSISVTTLNDKLEGIDLNGKPSIPARDIPYITLSQARGNDIVALATVAADTTLAGKEVKEDEVILLLSYINFITALKSKIEPQSINKFIELVNNKLKNIDSEDNNGHLIKLAVERVTQ</sequence>
<dbReference type="PANTHER" id="PTHR28020:SF1">
    <property type="entry name" value="YAP1-BINDING PROTEIN 1-RELATED"/>
    <property type="match status" value="1"/>
</dbReference>
<dbReference type="PROSITE" id="PS50069">
    <property type="entry name" value="CULLIN_2"/>
    <property type="match status" value="1"/>
</dbReference>
<accession>A0A1B2J894</accession>
<dbReference type="GO" id="GO:0034599">
    <property type="term" value="P:cellular response to oxidative stress"/>
    <property type="evidence" value="ECO:0007669"/>
    <property type="project" value="InterPro"/>
</dbReference>
<dbReference type="GO" id="GO:0005737">
    <property type="term" value="C:cytoplasm"/>
    <property type="evidence" value="ECO:0007669"/>
    <property type="project" value="TreeGrafter"/>
</dbReference>
<reference evidence="3 4" key="1">
    <citation type="submission" date="2016-02" db="EMBL/GenBank/DDBJ databases">
        <title>Comparative genomic and transcriptomic foundation for Pichia pastoris.</title>
        <authorList>
            <person name="Love K.R."/>
            <person name="Shah K.A."/>
            <person name="Whittaker C.A."/>
            <person name="Wu J."/>
            <person name="Bartlett M.C."/>
            <person name="Ma D."/>
            <person name="Leeson R.L."/>
            <person name="Priest M."/>
            <person name="Young S.K."/>
            <person name="Love J.C."/>
        </authorList>
    </citation>
    <scope>NUCLEOTIDE SEQUENCE [LARGE SCALE GENOMIC DNA]</scope>
    <source>
        <strain evidence="3 4">ATCC 28485</strain>
    </source>
</reference>
<dbReference type="OrthoDB" id="5396786at2759"/>
<dbReference type="InterPro" id="IPR016158">
    <property type="entry name" value="Cullin_homology"/>
</dbReference>
<dbReference type="Proteomes" id="UP000094565">
    <property type="component" value="Chromosome 1"/>
</dbReference>
<dbReference type="InterPro" id="IPR013877">
    <property type="entry name" value="YAP-bd/ALF4/Glomulin"/>
</dbReference>